<evidence type="ECO:0000313" key="4">
    <source>
        <dbReference type="Proteomes" id="UP000002799"/>
    </source>
</evidence>
<dbReference type="InterPro" id="IPR009362">
    <property type="entry name" value="YhcG_C"/>
</dbReference>
<organism evidence="3 4">
    <name type="scientific">Fusobacterium animalis 7_1</name>
    <dbReference type="NCBI Taxonomy" id="457405"/>
    <lineage>
        <taxon>Bacteria</taxon>
        <taxon>Fusobacteriati</taxon>
        <taxon>Fusobacteriota</taxon>
        <taxon>Fusobacteriia</taxon>
        <taxon>Fusobacteriales</taxon>
        <taxon>Fusobacteriaceae</taxon>
        <taxon>Fusobacterium</taxon>
    </lineage>
</organism>
<dbReference type="Gene3D" id="3.40.1350.10">
    <property type="match status" value="1"/>
</dbReference>
<protein>
    <recommendedName>
        <fullName evidence="5">DUF1016 domain-containing protein</fullName>
    </recommendedName>
</protein>
<dbReference type="InterPro" id="IPR011856">
    <property type="entry name" value="tRNA_endonuc-like_dom_sf"/>
</dbReference>
<name>A0A140PUM0_9FUSO</name>
<dbReference type="RefSeq" id="WP_008701644.1">
    <property type="nucleotide sequence ID" value="NZ_AKBT01000001.1"/>
</dbReference>
<evidence type="ECO:0000259" key="2">
    <source>
        <dbReference type="Pfam" id="PF17761"/>
    </source>
</evidence>
<dbReference type="GO" id="GO:0003676">
    <property type="term" value="F:nucleic acid binding"/>
    <property type="evidence" value="ECO:0007669"/>
    <property type="project" value="InterPro"/>
</dbReference>
<dbReference type="AlphaFoldDB" id="A0A140PUM0"/>
<dbReference type="InterPro" id="IPR053148">
    <property type="entry name" value="PD-DEXK-like_domain"/>
</dbReference>
<sequence length="349" mass="40685">MKFLMIKDNEYKKWIKELGKLYKNSQIKAAISVNKEMLIFYWTLGKDIVKLKAESKWGSGFYENLSLDLQKMIPNTKGFSVTNLKYMKKFYSLYSFLNHPQLVDDLKKNEYSNIFNIPWGHHRYIMDKCENNVEKAIFFINKIIENGWSRAVLLNFLDTNLYERQGKAINNFQKSLPNVQSNLAKEITKDPYNFDFISIREEYNEKELKDALMSNIQKFLLELGTGFAFVGREYRLIVGETEEFIDMLFYHIKLHCYVVIEVKVSAFKPADIGQLGTYITSVNHILKAENDTTTIGLLICKTKDNILAKYATESSKEPIGISEYQLSKLLHDDFKGTLPSIEEIEEELK</sequence>
<evidence type="ECO:0000313" key="3">
    <source>
        <dbReference type="EMBL" id="EEO42839.1"/>
    </source>
</evidence>
<accession>A0A140PUM0</accession>
<dbReference type="PANTHER" id="PTHR30547">
    <property type="entry name" value="UNCHARACTERIZED PROTEIN YHCG-RELATED"/>
    <property type="match status" value="1"/>
</dbReference>
<reference evidence="3 4" key="1">
    <citation type="submission" date="2013-11" db="EMBL/GenBank/DDBJ databases">
        <title>The Genome Sequence of Fusobacterium sp. 7_1.</title>
        <authorList>
            <consortium name="The Broad Institute Genome Sequencing Platform"/>
            <person name="Earl A."/>
            <person name="Ward D."/>
            <person name="Feldgarden M."/>
            <person name="Gevers D."/>
            <person name="Strauss J."/>
            <person name="Ambrose C.E."/>
            <person name="Allen-Vercoe E."/>
            <person name="Walker B."/>
            <person name="Young S.K."/>
            <person name="Zeng Q."/>
            <person name="Gargeya S."/>
            <person name="Fitzgerald M."/>
            <person name="Haas B."/>
            <person name="Abouelleil A."/>
            <person name="Alvarado L."/>
            <person name="Arachchi H.M."/>
            <person name="Berlin A.M."/>
            <person name="Chapman S.B."/>
            <person name="Goldberg J."/>
            <person name="Griggs A."/>
            <person name="Gujja S."/>
            <person name="Hansen M."/>
            <person name="Howarth C."/>
            <person name="Imamovic A."/>
            <person name="Larimer J."/>
            <person name="McCowen C."/>
            <person name="Montmayeur A."/>
            <person name="Murphy C."/>
            <person name="Neiman D."/>
            <person name="Pearson M."/>
            <person name="Priest M."/>
            <person name="Roberts A."/>
            <person name="Saif S."/>
            <person name="Shea T."/>
            <person name="Sisk P."/>
            <person name="Sykes S."/>
            <person name="Wortman J."/>
            <person name="Nusbaum C."/>
            <person name="Birren B."/>
        </authorList>
    </citation>
    <scope>NUCLEOTIDE SEQUENCE [LARGE SCALE GENOMIC DNA]</scope>
    <source>
        <strain evidence="3 4">7_1</strain>
    </source>
</reference>
<dbReference type="EMBL" id="CP007062">
    <property type="protein sequence ID" value="EEO42839.1"/>
    <property type="molecule type" value="Genomic_DNA"/>
</dbReference>
<dbReference type="PANTHER" id="PTHR30547:SF5">
    <property type="entry name" value="NUCLEASE YHCG-RELATED"/>
    <property type="match status" value="1"/>
</dbReference>
<dbReference type="HOGENOM" id="CLU_046640_0_1_0"/>
<dbReference type="Proteomes" id="UP000002799">
    <property type="component" value="Chromosome"/>
</dbReference>
<dbReference type="InterPro" id="IPR041527">
    <property type="entry name" value="YhcG_N"/>
</dbReference>
<evidence type="ECO:0008006" key="5">
    <source>
        <dbReference type="Google" id="ProtNLM"/>
    </source>
</evidence>
<gene>
    <name evidence="3" type="ORF">FSDG_01398</name>
</gene>
<dbReference type="Pfam" id="PF17761">
    <property type="entry name" value="DUF1016_N"/>
    <property type="match status" value="1"/>
</dbReference>
<evidence type="ECO:0000259" key="1">
    <source>
        <dbReference type="Pfam" id="PF06250"/>
    </source>
</evidence>
<dbReference type="eggNOG" id="COG4804">
    <property type="taxonomic scope" value="Bacteria"/>
</dbReference>
<dbReference type="Pfam" id="PF06250">
    <property type="entry name" value="YhcG_C"/>
    <property type="match status" value="1"/>
</dbReference>
<proteinExistence type="predicted"/>
<feature type="domain" description="YhcG PDDEXK nuclease" evidence="1">
    <location>
        <begin position="186"/>
        <end position="338"/>
    </location>
</feature>
<feature type="domain" description="YhcG N-terminal" evidence="2">
    <location>
        <begin position="20"/>
        <end position="164"/>
    </location>
</feature>
<dbReference type="KEGG" id="fne:FSDG_01398"/>